<comment type="caution">
    <text evidence="8">The sequence shown here is derived from an EMBL/GenBank/DDBJ whole genome shotgun (WGS) entry which is preliminary data.</text>
</comment>
<evidence type="ECO:0000313" key="9">
    <source>
        <dbReference type="Proteomes" id="UP000317238"/>
    </source>
</evidence>
<feature type="domain" description="NADP-dependent oxidoreductase" evidence="7">
    <location>
        <begin position="23"/>
        <end position="307"/>
    </location>
</feature>
<evidence type="ECO:0000313" key="8">
    <source>
        <dbReference type="EMBL" id="TWT72451.1"/>
    </source>
</evidence>
<dbReference type="Gene3D" id="3.20.20.100">
    <property type="entry name" value="NADP-dependent oxidoreductase domain"/>
    <property type="match status" value="1"/>
</dbReference>
<keyword evidence="2 8" id="KW-0560">Oxidoreductase</keyword>
<dbReference type="InterPro" id="IPR023210">
    <property type="entry name" value="NADP_OxRdtase_dom"/>
</dbReference>
<dbReference type="RefSeq" id="WP_146440328.1">
    <property type="nucleotide sequence ID" value="NZ_SJPL01000001.1"/>
</dbReference>
<evidence type="ECO:0000259" key="7">
    <source>
        <dbReference type="Pfam" id="PF00248"/>
    </source>
</evidence>
<dbReference type="PIRSF" id="PIRSF000097">
    <property type="entry name" value="AKR"/>
    <property type="match status" value="1"/>
</dbReference>
<proteinExistence type="inferred from homology"/>
<dbReference type="PRINTS" id="PR00069">
    <property type="entry name" value="ALDKETRDTASE"/>
</dbReference>
<feature type="active site" description="Proton donor" evidence="4">
    <location>
        <position position="55"/>
    </location>
</feature>
<reference evidence="8 9" key="1">
    <citation type="submission" date="2019-02" db="EMBL/GenBank/DDBJ databases">
        <title>Deep-cultivation of Planctomycetes and their phenomic and genomic characterization uncovers novel biology.</title>
        <authorList>
            <person name="Wiegand S."/>
            <person name="Jogler M."/>
            <person name="Boedeker C."/>
            <person name="Pinto D."/>
            <person name="Vollmers J."/>
            <person name="Rivas-Marin E."/>
            <person name="Kohn T."/>
            <person name="Peeters S.H."/>
            <person name="Heuer A."/>
            <person name="Rast P."/>
            <person name="Oberbeckmann S."/>
            <person name="Bunk B."/>
            <person name="Jeske O."/>
            <person name="Meyerdierks A."/>
            <person name="Storesund J.E."/>
            <person name="Kallscheuer N."/>
            <person name="Luecker S."/>
            <person name="Lage O.M."/>
            <person name="Pohl T."/>
            <person name="Merkel B.J."/>
            <person name="Hornburger P."/>
            <person name="Mueller R.-W."/>
            <person name="Bruemmer F."/>
            <person name="Labrenz M."/>
            <person name="Spormann A.M."/>
            <person name="Op Den Camp H."/>
            <person name="Overmann J."/>
            <person name="Amann R."/>
            <person name="Jetten M.S.M."/>
            <person name="Mascher T."/>
            <person name="Medema M.H."/>
            <person name="Devos D.P."/>
            <person name="Kaster A.-K."/>
            <person name="Ovreas L."/>
            <person name="Rohde M."/>
            <person name="Galperin M.Y."/>
            <person name="Jogler C."/>
        </authorList>
    </citation>
    <scope>NUCLEOTIDE SEQUENCE [LARGE SCALE GENOMIC DNA]</scope>
    <source>
        <strain evidence="8 9">Pan14r</strain>
    </source>
</reference>
<comment type="catalytic activity">
    <reaction evidence="3">
        <text>hydroxyacetone + NADP(+) = methylglyoxal + NADPH + H(+)</text>
        <dbReference type="Rhea" id="RHEA:27986"/>
        <dbReference type="ChEBI" id="CHEBI:15378"/>
        <dbReference type="ChEBI" id="CHEBI:17158"/>
        <dbReference type="ChEBI" id="CHEBI:27957"/>
        <dbReference type="ChEBI" id="CHEBI:57783"/>
        <dbReference type="ChEBI" id="CHEBI:58349"/>
    </reaction>
</comment>
<name>A0A5C5YDB9_9PLAN</name>
<evidence type="ECO:0000256" key="4">
    <source>
        <dbReference type="PIRSR" id="PIRSR000097-1"/>
    </source>
</evidence>
<dbReference type="GO" id="GO:0050580">
    <property type="term" value="F:2,5-didehydrogluconate reductase activity"/>
    <property type="evidence" value="ECO:0007669"/>
    <property type="project" value="UniProtKB-EC"/>
</dbReference>
<dbReference type="FunFam" id="3.20.20.100:FF:000002">
    <property type="entry name" value="2,5-diketo-D-gluconic acid reductase A"/>
    <property type="match status" value="1"/>
</dbReference>
<dbReference type="EC" id="1.1.1.274" evidence="8"/>
<comment type="similarity">
    <text evidence="1">Belongs to the aldo/keto reductase family.</text>
</comment>
<dbReference type="PANTHER" id="PTHR11732">
    <property type="entry name" value="ALDO/KETO REDUCTASE"/>
    <property type="match status" value="1"/>
</dbReference>
<dbReference type="Pfam" id="PF00248">
    <property type="entry name" value="Aldo_ket_red"/>
    <property type="match status" value="1"/>
</dbReference>
<dbReference type="AlphaFoldDB" id="A0A5C5YDB9"/>
<keyword evidence="9" id="KW-1185">Reference proteome</keyword>
<gene>
    <name evidence="8" type="primary">dkgA</name>
    <name evidence="8" type="ORF">Pan14r_47710</name>
</gene>
<evidence type="ECO:0000256" key="2">
    <source>
        <dbReference type="ARBA" id="ARBA00023002"/>
    </source>
</evidence>
<dbReference type="PROSITE" id="PS00798">
    <property type="entry name" value="ALDOKETO_REDUCTASE_1"/>
    <property type="match status" value="1"/>
</dbReference>
<evidence type="ECO:0000256" key="1">
    <source>
        <dbReference type="ARBA" id="ARBA00007905"/>
    </source>
</evidence>
<dbReference type="GO" id="GO:1990002">
    <property type="term" value="F:methylglyoxal reductase (NADPH) (acetol producing) activity"/>
    <property type="evidence" value="ECO:0007669"/>
    <property type="project" value="RHEA"/>
</dbReference>
<dbReference type="SUPFAM" id="SSF51430">
    <property type="entry name" value="NAD(P)-linked oxidoreductase"/>
    <property type="match status" value="1"/>
</dbReference>
<organism evidence="8 9">
    <name type="scientific">Crateriforma conspicua</name>
    <dbReference type="NCBI Taxonomy" id="2527996"/>
    <lineage>
        <taxon>Bacteria</taxon>
        <taxon>Pseudomonadati</taxon>
        <taxon>Planctomycetota</taxon>
        <taxon>Planctomycetia</taxon>
        <taxon>Planctomycetales</taxon>
        <taxon>Planctomycetaceae</taxon>
        <taxon>Crateriforma</taxon>
    </lineage>
</organism>
<dbReference type="EMBL" id="SJPL01000001">
    <property type="protein sequence ID" value="TWT72451.1"/>
    <property type="molecule type" value="Genomic_DNA"/>
</dbReference>
<dbReference type="PROSITE" id="PS00062">
    <property type="entry name" value="ALDOKETO_REDUCTASE_2"/>
    <property type="match status" value="1"/>
</dbReference>
<evidence type="ECO:0000256" key="3">
    <source>
        <dbReference type="ARBA" id="ARBA00049445"/>
    </source>
</evidence>
<dbReference type="Proteomes" id="UP000317238">
    <property type="component" value="Unassembled WGS sequence"/>
</dbReference>
<feature type="binding site" evidence="5">
    <location>
        <position position="117"/>
    </location>
    <ligand>
        <name>substrate</name>
    </ligand>
</feature>
<dbReference type="OrthoDB" id="9804790at2"/>
<dbReference type="InterPro" id="IPR018170">
    <property type="entry name" value="Aldo/ket_reductase_CS"/>
</dbReference>
<feature type="site" description="Lowers pKa of active site Tyr" evidence="6">
    <location>
        <position position="84"/>
    </location>
</feature>
<dbReference type="InterPro" id="IPR036812">
    <property type="entry name" value="NAD(P)_OxRdtase_dom_sf"/>
</dbReference>
<accession>A0A5C5YDB9</accession>
<protein>
    <submittedName>
        <fullName evidence="8">2,5-diketo-D-gluconic acid reductase A</fullName>
        <ecNumber evidence="8">1.1.1.274</ecNumber>
    </submittedName>
</protein>
<sequence length="332" mass="37274">MNHSDASSTDLVLADGSKLPKVGLGFWKIPGDQCDQVVSTAIDLGYRHFDCACDYGNEAEIGAAMSKQFSGGSIGRDELWVTSKLWNTYHRREHVRLAVEKTLRDLQLDYLDLYHIHFPISLEFVPFEDRYPPAWFFDPDAESPAMKPVQVPIRETWAAMEELVDAGLVRHIGICNFGVSLIRDLISDCRIRPSVLQVELHPYLTQNHLVRYAQSENIAVTAFSPLGAKSYQPLGMAEASDSVLDNPVVQHIAEETGRSTAQVVLRWGVQRGTAVIPKSQQAAHLADNLNLFDFELTESQMESISGLDQHRRFNDPAVFCEAAFNTYYPIFD</sequence>
<dbReference type="InterPro" id="IPR020471">
    <property type="entry name" value="AKR"/>
</dbReference>
<evidence type="ECO:0000256" key="6">
    <source>
        <dbReference type="PIRSR" id="PIRSR000097-3"/>
    </source>
</evidence>
<evidence type="ECO:0000256" key="5">
    <source>
        <dbReference type="PIRSR" id="PIRSR000097-2"/>
    </source>
</evidence>